<feature type="transmembrane region" description="Helical" evidence="1">
    <location>
        <begin position="21"/>
        <end position="40"/>
    </location>
</feature>
<name>A0A6C0F867_9ZZZZ</name>
<reference evidence="2" key="1">
    <citation type="journal article" date="2020" name="Nature">
        <title>Giant virus diversity and host interactions through global metagenomics.</title>
        <authorList>
            <person name="Schulz F."/>
            <person name="Roux S."/>
            <person name="Paez-Espino D."/>
            <person name="Jungbluth S."/>
            <person name="Walsh D.A."/>
            <person name="Denef V.J."/>
            <person name="McMahon K.D."/>
            <person name="Konstantinidis K.T."/>
            <person name="Eloe-Fadrosh E.A."/>
            <person name="Kyrpides N.C."/>
            <person name="Woyke T."/>
        </authorList>
    </citation>
    <scope>NUCLEOTIDE SEQUENCE</scope>
    <source>
        <strain evidence="2">GVMAG-S-ERX555967-130</strain>
    </source>
</reference>
<keyword evidence="1" id="KW-0472">Membrane</keyword>
<sequence>MGIKVVDNAYKWIRKQCKGDDSLVFVVLLGLGFLLCMIFNREGFENLTDTVSASQKFGFGACVPASVPGSDDNRICRKEVNQSNK</sequence>
<proteinExistence type="predicted"/>
<keyword evidence="1" id="KW-1133">Transmembrane helix</keyword>
<protein>
    <submittedName>
        <fullName evidence="2">Uncharacterized protein</fullName>
    </submittedName>
</protein>
<keyword evidence="1" id="KW-0812">Transmembrane</keyword>
<accession>A0A6C0F867</accession>
<evidence type="ECO:0000313" key="2">
    <source>
        <dbReference type="EMBL" id="QHT36759.1"/>
    </source>
</evidence>
<organism evidence="2">
    <name type="scientific">viral metagenome</name>
    <dbReference type="NCBI Taxonomy" id="1070528"/>
    <lineage>
        <taxon>unclassified sequences</taxon>
        <taxon>metagenomes</taxon>
        <taxon>organismal metagenomes</taxon>
    </lineage>
</organism>
<evidence type="ECO:0000256" key="1">
    <source>
        <dbReference type="SAM" id="Phobius"/>
    </source>
</evidence>
<dbReference type="EMBL" id="MN738786">
    <property type="protein sequence ID" value="QHT36759.1"/>
    <property type="molecule type" value="Genomic_DNA"/>
</dbReference>
<dbReference type="AlphaFoldDB" id="A0A6C0F867"/>